<dbReference type="InterPro" id="IPR027417">
    <property type="entry name" value="P-loop_NTPase"/>
</dbReference>
<dbReference type="EMBL" id="FTOA01000001">
    <property type="protein sequence ID" value="SIS38969.1"/>
    <property type="molecule type" value="Genomic_DNA"/>
</dbReference>
<evidence type="ECO:0000256" key="1">
    <source>
        <dbReference type="ARBA" id="ARBA00004651"/>
    </source>
</evidence>
<feature type="transmembrane region" description="Helical" evidence="9">
    <location>
        <begin position="315"/>
        <end position="335"/>
    </location>
</feature>
<keyword evidence="12" id="KW-1185">Reference proteome</keyword>
<keyword evidence="5 11" id="KW-0067">ATP-binding</keyword>
<dbReference type="InterPro" id="IPR017871">
    <property type="entry name" value="ABC_transporter-like_CS"/>
</dbReference>
<feature type="transmembrane region" description="Helical" evidence="9">
    <location>
        <begin position="230"/>
        <end position="250"/>
    </location>
</feature>
<gene>
    <name evidence="11" type="ORF">SAMN05421779_101437</name>
</gene>
<evidence type="ECO:0000256" key="9">
    <source>
        <dbReference type="SAM" id="Phobius"/>
    </source>
</evidence>
<protein>
    <submittedName>
        <fullName evidence="11">Putative ATP-binding cassette transporter</fullName>
    </submittedName>
</protein>
<evidence type="ECO:0000256" key="2">
    <source>
        <dbReference type="ARBA" id="ARBA00022448"/>
    </source>
</evidence>
<evidence type="ECO:0000259" key="10">
    <source>
        <dbReference type="PROSITE" id="PS50929"/>
    </source>
</evidence>
<dbReference type="Gene3D" id="3.40.50.300">
    <property type="entry name" value="P-loop containing nucleotide triphosphate hydrolases"/>
    <property type="match status" value="1"/>
</dbReference>
<dbReference type="InterPro" id="IPR011527">
    <property type="entry name" value="ABC1_TM_dom"/>
</dbReference>
<dbReference type="STRING" id="80876.SAMN05421779_101437"/>
<evidence type="ECO:0000256" key="8">
    <source>
        <dbReference type="SAM" id="MobiDB-lite"/>
    </source>
</evidence>
<evidence type="ECO:0000256" key="5">
    <source>
        <dbReference type="ARBA" id="ARBA00022840"/>
    </source>
</evidence>
<evidence type="ECO:0000313" key="11">
    <source>
        <dbReference type="EMBL" id="SIS38969.1"/>
    </source>
</evidence>
<dbReference type="SUPFAM" id="SSF90123">
    <property type="entry name" value="ABC transporter transmembrane region"/>
    <property type="match status" value="1"/>
</dbReference>
<dbReference type="PANTHER" id="PTHR11384:SF59">
    <property type="entry name" value="LYSOSOMAL COBALAMIN TRANSPORTER ABCD4"/>
    <property type="match status" value="1"/>
</dbReference>
<comment type="subcellular location">
    <subcellularLocation>
        <location evidence="1">Cell membrane</location>
        <topology evidence="1">Multi-pass membrane protein</topology>
    </subcellularLocation>
</comment>
<dbReference type="PANTHER" id="PTHR11384">
    <property type="entry name" value="ATP-BINDING CASSETTE, SUB-FAMILY D MEMBER"/>
    <property type="match status" value="1"/>
</dbReference>
<evidence type="ECO:0000256" key="3">
    <source>
        <dbReference type="ARBA" id="ARBA00022692"/>
    </source>
</evidence>
<keyword evidence="4" id="KW-0547">Nucleotide-binding</keyword>
<dbReference type="SUPFAM" id="SSF52540">
    <property type="entry name" value="P-loop containing nucleoside triphosphate hydrolases"/>
    <property type="match status" value="1"/>
</dbReference>
<feature type="domain" description="ABC transmembrane type-1" evidence="10">
    <location>
        <begin position="71"/>
        <end position="364"/>
    </location>
</feature>
<feature type="compositionally biased region" description="Basic and acidic residues" evidence="8">
    <location>
        <begin position="18"/>
        <end position="32"/>
    </location>
</feature>
<dbReference type="GO" id="GO:0005524">
    <property type="term" value="F:ATP binding"/>
    <property type="evidence" value="ECO:0007669"/>
    <property type="project" value="UniProtKB-KW"/>
</dbReference>
<dbReference type="AlphaFoldDB" id="A0A1N7IPG8"/>
<name>A0A1N7IPG8_9PROT</name>
<evidence type="ECO:0000256" key="7">
    <source>
        <dbReference type="ARBA" id="ARBA00023136"/>
    </source>
</evidence>
<feature type="transmembrane region" description="Helical" evidence="9">
    <location>
        <begin position="70"/>
        <end position="91"/>
    </location>
</feature>
<sequence length="622" mass="69306">MDRDPPSHTTTPEPPPHPADEASHWGDADHDPAPTGNSSAGHPMQSWRVFFRQFVTLAGPYWNSREKWHAWGMTAALITLTGAQVGVPVALNLWNERLFDALEQRMFGEFLTLIGVLAIIVVANVTIVTTHLRVKRRLQVSWRRWLTRRMINEWMASGRHYQVTQIPGEHDNPDGRIAEDIRITTEYAIDLAHSLLYSAMLLVSFTHILWTLSGPPEVHLNGHELYLPGHLVWVAMVYAALGTTVAVLLGRPLVRAVNRRQTAEADFRFGLVHARENSLAIALLRGEAGERRHFVELFRGAKGAWDRQTIALSNIFLFVSSWAVLSQVFPILIAAPRYIAGAISLGGLMQTAQAFQQMAAALSWPIDNLAKVAEWRASVERVQGLHEALDAVARKRGQASSEGEPPMIATTRNDTPHLSFRALAVNNPDGSPVLLPFDCDINYGDRVLITGDSGAAVKLFKVVAGLWPWGNGSVALPVDGSIFFMTQRPYLPLGSLRDTVCYPGLPTPVNDQYLQAILQRVGLGALGKRLDETENWEQVLASGEQQRLGFARLLLHRPQWIFIQEATDSLSQQSEIRMMELLLEEFPQATIITIGNHDGLKAFHQRHILLNRVNGFAVVEFQ</sequence>
<keyword evidence="6 9" id="KW-1133">Transmembrane helix</keyword>
<dbReference type="Proteomes" id="UP000185678">
    <property type="component" value="Unassembled WGS sequence"/>
</dbReference>
<feature type="region of interest" description="Disordered" evidence="8">
    <location>
        <begin position="1"/>
        <end position="41"/>
    </location>
</feature>
<keyword evidence="3 9" id="KW-0812">Transmembrane</keyword>
<feature type="transmembrane region" description="Helical" evidence="9">
    <location>
        <begin position="191"/>
        <end position="210"/>
    </location>
</feature>
<dbReference type="PROSITE" id="PS50929">
    <property type="entry name" value="ABC_TM1F"/>
    <property type="match status" value="1"/>
</dbReference>
<feature type="transmembrane region" description="Helical" evidence="9">
    <location>
        <begin position="111"/>
        <end position="134"/>
    </location>
</feature>
<evidence type="ECO:0000313" key="12">
    <source>
        <dbReference type="Proteomes" id="UP000185678"/>
    </source>
</evidence>
<organism evidence="11 12">
    <name type="scientific">Insolitispirillum peregrinum</name>
    <dbReference type="NCBI Taxonomy" id="80876"/>
    <lineage>
        <taxon>Bacteria</taxon>
        <taxon>Pseudomonadati</taxon>
        <taxon>Pseudomonadota</taxon>
        <taxon>Alphaproteobacteria</taxon>
        <taxon>Rhodospirillales</taxon>
        <taxon>Novispirillaceae</taxon>
        <taxon>Insolitispirillum</taxon>
    </lineage>
</organism>
<dbReference type="GO" id="GO:0005886">
    <property type="term" value="C:plasma membrane"/>
    <property type="evidence" value="ECO:0007669"/>
    <property type="project" value="UniProtKB-SubCell"/>
</dbReference>
<dbReference type="GO" id="GO:0016887">
    <property type="term" value="F:ATP hydrolysis activity"/>
    <property type="evidence" value="ECO:0007669"/>
    <property type="project" value="InterPro"/>
</dbReference>
<dbReference type="InterPro" id="IPR036640">
    <property type="entry name" value="ABC1_TM_sf"/>
</dbReference>
<evidence type="ECO:0000256" key="4">
    <source>
        <dbReference type="ARBA" id="ARBA00022741"/>
    </source>
</evidence>
<accession>A0A1N7IPG8</accession>
<dbReference type="Gene3D" id="1.20.1560.10">
    <property type="entry name" value="ABC transporter type 1, transmembrane domain"/>
    <property type="match status" value="1"/>
</dbReference>
<evidence type="ECO:0000256" key="6">
    <source>
        <dbReference type="ARBA" id="ARBA00022989"/>
    </source>
</evidence>
<keyword evidence="2" id="KW-0813">Transport</keyword>
<dbReference type="PROSITE" id="PS00211">
    <property type="entry name" value="ABC_TRANSPORTER_1"/>
    <property type="match status" value="1"/>
</dbReference>
<dbReference type="InterPro" id="IPR050835">
    <property type="entry name" value="ABC_transporter_sub-D"/>
</dbReference>
<dbReference type="CDD" id="cd03223">
    <property type="entry name" value="ABCD_peroxisomal_ALDP"/>
    <property type="match status" value="1"/>
</dbReference>
<dbReference type="GO" id="GO:0140359">
    <property type="term" value="F:ABC-type transporter activity"/>
    <property type="evidence" value="ECO:0007669"/>
    <property type="project" value="InterPro"/>
</dbReference>
<proteinExistence type="predicted"/>
<reference evidence="11 12" key="1">
    <citation type="submission" date="2017-01" db="EMBL/GenBank/DDBJ databases">
        <authorList>
            <person name="Mah S.A."/>
            <person name="Swanson W.J."/>
            <person name="Moy G.W."/>
            <person name="Vacquier V.D."/>
        </authorList>
    </citation>
    <scope>NUCLEOTIDE SEQUENCE [LARGE SCALE GENOMIC DNA]</scope>
    <source>
        <strain evidence="11 12">DSM 11589</strain>
    </source>
</reference>
<dbReference type="Pfam" id="PF06472">
    <property type="entry name" value="ABC_membrane_2"/>
    <property type="match status" value="1"/>
</dbReference>
<keyword evidence="7 9" id="KW-0472">Membrane</keyword>